<dbReference type="EMBL" id="LAZR01002088">
    <property type="protein sequence ID" value="KKN34730.1"/>
    <property type="molecule type" value="Genomic_DNA"/>
</dbReference>
<dbReference type="PANTHER" id="PTHR30029:SF2">
    <property type="entry name" value="STAGE V SPORULATION PROTEIN R"/>
    <property type="match status" value="1"/>
</dbReference>
<reference evidence="2" key="1">
    <citation type="journal article" date="2015" name="Nature">
        <title>Complex archaea that bridge the gap between prokaryotes and eukaryotes.</title>
        <authorList>
            <person name="Spang A."/>
            <person name="Saw J.H."/>
            <person name="Jorgensen S.L."/>
            <person name="Zaremba-Niedzwiedzka K."/>
            <person name="Martijn J."/>
            <person name="Lind A.E."/>
            <person name="van Eijk R."/>
            <person name="Schleper C."/>
            <person name="Guy L."/>
            <person name="Ettema T.J."/>
        </authorList>
    </citation>
    <scope>NUCLEOTIDE SEQUENCE</scope>
</reference>
<protein>
    <recommendedName>
        <fullName evidence="1">SpoVR protein-like N-terminal domain-containing protein</fullName>
    </recommendedName>
</protein>
<sequence>MGKEYVMKCIADIEVLAKEEGLDFFPTIFETVDRDIMLEACSYGLPVRARHWSYGRSYQHQKIYGEMGLSKIYEIVFNNDPSYAFLMNTNPDVINIMVGAHVFGHVHFFKHNCMFHGTDRNMIHRAAERAARVDKYIEQYGLEKIEHLMDIGFALDNHIDWHKGVFRKKYPGKKIVTDIKKADEFDDLLNIGDNSRRSVKRRIVGDKLPPHPEKDLLWFLTNYAPLEDWECDILGIIREESYYFYPIILTKIMNEGFASFWHAELMFKYDELSEEEYINFAQTHSSVINPGNPFNINPYYIGFKVFTDIRERWDKLHKEGKSDINGIQKVIEVAAEEDDASFLRNYLTKPLATKLGLFNYGYKLKREPDEKEKDLTEEHGIIELKDRELEKIIENIIRPTINYGAPLITVEEVDGDALVMRHSDTFGALDEKYTEKTMEFVYELWGGPIELKTYTHDGEEITYSFDESGFDVL</sequence>
<organism evidence="2">
    <name type="scientific">marine sediment metagenome</name>
    <dbReference type="NCBI Taxonomy" id="412755"/>
    <lineage>
        <taxon>unclassified sequences</taxon>
        <taxon>metagenomes</taxon>
        <taxon>ecological metagenomes</taxon>
    </lineage>
</organism>
<feature type="domain" description="SpoVR protein-like N-terminal" evidence="1">
    <location>
        <begin position="6"/>
        <end position="367"/>
    </location>
</feature>
<dbReference type="PANTHER" id="PTHR30029">
    <property type="entry name" value="STAGE V SPORULATION PROTEIN R"/>
    <property type="match status" value="1"/>
</dbReference>
<dbReference type="InterPro" id="IPR056174">
    <property type="entry name" value="SpoVR_N"/>
</dbReference>
<evidence type="ECO:0000313" key="2">
    <source>
        <dbReference type="EMBL" id="KKN34730.1"/>
    </source>
</evidence>
<evidence type="ECO:0000259" key="1">
    <source>
        <dbReference type="Pfam" id="PF04293"/>
    </source>
</evidence>
<dbReference type="Pfam" id="PF04293">
    <property type="entry name" value="SpoVR"/>
    <property type="match status" value="1"/>
</dbReference>
<name>A0A0F9PSQ0_9ZZZZ</name>
<dbReference type="InterPro" id="IPR007390">
    <property type="entry name" value="Spore_V_R"/>
</dbReference>
<proteinExistence type="predicted"/>
<dbReference type="AlphaFoldDB" id="A0A0F9PSQ0"/>
<gene>
    <name evidence="2" type="ORF">LCGC14_0790740</name>
</gene>
<accession>A0A0F9PSQ0</accession>
<comment type="caution">
    <text evidence="2">The sequence shown here is derived from an EMBL/GenBank/DDBJ whole genome shotgun (WGS) entry which is preliminary data.</text>
</comment>